<proteinExistence type="predicted"/>
<organism evidence="3 4">
    <name type="scientific">Caligus rogercresseyi</name>
    <name type="common">Sea louse</name>
    <dbReference type="NCBI Taxonomy" id="217165"/>
    <lineage>
        <taxon>Eukaryota</taxon>
        <taxon>Metazoa</taxon>
        <taxon>Ecdysozoa</taxon>
        <taxon>Arthropoda</taxon>
        <taxon>Crustacea</taxon>
        <taxon>Multicrustacea</taxon>
        <taxon>Hexanauplia</taxon>
        <taxon>Copepoda</taxon>
        <taxon>Siphonostomatoida</taxon>
        <taxon>Caligidae</taxon>
        <taxon>Caligus</taxon>
    </lineage>
</organism>
<evidence type="ECO:0000256" key="2">
    <source>
        <dbReference type="SAM" id="MobiDB-lite"/>
    </source>
</evidence>
<dbReference type="AlphaFoldDB" id="A0A7T8GSG2"/>
<feature type="region of interest" description="Disordered" evidence="2">
    <location>
        <begin position="359"/>
        <end position="389"/>
    </location>
</feature>
<feature type="coiled-coil region" evidence="1">
    <location>
        <begin position="391"/>
        <end position="425"/>
    </location>
</feature>
<sequence>MESNYSTSEAEKDRLSRELKDLREKSEFLEREKEDFEFRFSLLEDKYKKKEMDLIQSLNEARSMSGSPNTSSDPSPFGDVTLSAIEELTKRLESLQNYVNDLEDEVRSNKEGVSAKDTLIEELTLKSSDAESLQAIIAELKVSNEGKDEEIRRLNTEQSTSQSMQEASSNTEEEEELSHLKNELYTSKEKISELEDNAMVILNDYEILEKDKAELESQNEALQNKIKALSSVDQETNEDEKDAVLKELRDSLERYSVEIQSLSEEKRKLLHALTEKEAQIKNNQIVKCKFYFHTEGSSETNAKLQDTIKELSEKTDTISILSFECKDLSSQVQALKDQVSKLSEAKTDLQLKNEKLESNLKSQHKEESSNVDDGKIVSLESESSSKKNEEIEAMKADLNIVTAELDNIKTENKKLGDLLREKESLLLSTNINKRKTIIKVLCHLKILKVTTLEHNLKDKSDSLSKFEDENQKLRAKISELESESSRKGNELHDLRSLLDKINSELSSASEEQMKLQQVVAEKEFLLKDSKEKSKLYFQDQST</sequence>
<feature type="compositionally biased region" description="Polar residues" evidence="2">
    <location>
        <begin position="156"/>
        <end position="170"/>
    </location>
</feature>
<evidence type="ECO:0000313" key="4">
    <source>
        <dbReference type="Proteomes" id="UP000595437"/>
    </source>
</evidence>
<name>A0A7T8GSG2_CALRO</name>
<accession>A0A7T8GSG2</accession>
<feature type="region of interest" description="Disordered" evidence="2">
    <location>
        <begin position="60"/>
        <end position="79"/>
    </location>
</feature>
<reference evidence="4" key="1">
    <citation type="submission" date="2021-01" db="EMBL/GenBank/DDBJ databases">
        <title>Caligus Genome Assembly.</title>
        <authorList>
            <person name="Gallardo-Escarate C."/>
        </authorList>
    </citation>
    <scope>NUCLEOTIDE SEQUENCE [LARGE SCALE GENOMIC DNA]</scope>
</reference>
<dbReference type="EMBL" id="CP045905">
    <property type="protein sequence ID" value="QQP36666.1"/>
    <property type="molecule type" value="Genomic_DNA"/>
</dbReference>
<feature type="compositionally biased region" description="Basic and acidic residues" evidence="2">
    <location>
        <begin position="359"/>
        <end position="375"/>
    </location>
</feature>
<feature type="region of interest" description="Disordered" evidence="2">
    <location>
        <begin position="146"/>
        <end position="179"/>
    </location>
</feature>
<feature type="compositionally biased region" description="Polar residues" evidence="2">
    <location>
        <begin position="60"/>
        <end position="74"/>
    </location>
</feature>
<protein>
    <submittedName>
        <fullName evidence="3">Centromere protein E_ 312kDa</fullName>
    </submittedName>
</protein>
<keyword evidence="1" id="KW-0175">Coiled coil</keyword>
<keyword evidence="4" id="KW-1185">Reference proteome</keyword>
<gene>
    <name evidence="3" type="ORF">FKW44_021834</name>
</gene>
<feature type="coiled-coil region" evidence="1">
    <location>
        <begin position="449"/>
        <end position="518"/>
    </location>
</feature>
<dbReference type="Proteomes" id="UP000595437">
    <property type="component" value="Chromosome 16"/>
</dbReference>
<evidence type="ECO:0000256" key="1">
    <source>
        <dbReference type="SAM" id="Coils"/>
    </source>
</evidence>
<feature type="coiled-coil region" evidence="1">
    <location>
        <begin position="5"/>
        <end position="39"/>
    </location>
</feature>
<feature type="compositionally biased region" description="Basic and acidic residues" evidence="2">
    <location>
        <begin position="146"/>
        <end position="155"/>
    </location>
</feature>
<feature type="coiled-coil region" evidence="1">
    <location>
        <begin position="85"/>
        <end position="112"/>
    </location>
</feature>
<evidence type="ECO:0000313" key="3">
    <source>
        <dbReference type="EMBL" id="QQP36666.1"/>
    </source>
</evidence>